<keyword evidence="4" id="KW-0804">Transcription</keyword>
<dbReference type="Gene3D" id="6.10.250.690">
    <property type="match status" value="1"/>
</dbReference>
<proteinExistence type="predicted"/>
<organism evidence="10 11">
    <name type="scientific">Microbacterium salsuginis</name>
    <dbReference type="NCBI Taxonomy" id="2722803"/>
    <lineage>
        <taxon>Bacteria</taxon>
        <taxon>Bacillati</taxon>
        <taxon>Actinomycetota</taxon>
        <taxon>Actinomycetes</taxon>
        <taxon>Micrococcales</taxon>
        <taxon>Microbacteriaceae</taxon>
        <taxon>Microbacterium</taxon>
    </lineage>
</organism>
<name>A0ABX1KBD9_9MICO</name>
<dbReference type="Pfam" id="PF00486">
    <property type="entry name" value="Trans_reg_C"/>
    <property type="match status" value="1"/>
</dbReference>
<evidence type="ECO:0000256" key="6">
    <source>
        <dbReference type="PROSITE-ProRule" id="PRU01091"/>
    </source>
</evidence>
<dbReference type="Gene3D" id="3.40.50.2300">
    <property type="match status" value="1"/>
</dbReference>
<evidence type="ECO:0000256" key="3">
    <source>
        <dbReference type="ARBA" id="ARBA00023125"/>
    </source>
</evidence>
<dbReference type="InterPro" id="IPR036388">
    <property type="entry name" value="WH-like_DNA-bd_sf"/>
</dbReference>
<feature type="domain" description="OmpR/PhoB-type" evidence="9">
    <location>
        <begin position="214"/>
        <end position="320"/>
    </location>
</feature>
<dbReference type="PANTHER" id="PTHR48111">
    <property type="entry name" value="REGULATOR OF RPOS"/>
    <property type="match status" value="1"/>
</dbReference>
<dbReference type="Gene3D" id="1.10.10.10">
    <property type="entry name" value="Winged helix-like DNA-binding domain superfamily/Winged helix DNA-binding domain"/>
    <property type="match status" value="1"/>
</dbReference>
<dbReference type="EMBL" id="JABACI010000003">
    <property type="protein sequence ID" value="NLP84343.1"/>
    <property type="molecule type" value="Genomic_DNA"/>
</dbReference>
<dbReference type="SMART" id="SM00448">
    <property type="entry name" value="REC"/>
    <property type="match status" value="1"/>
</dbReference>
<evidence type="ECO:0000256" key="5">
    <source>
        <dbReference type="PROSITE-ProRule" id="PRU00169"/>
    </source>
</evidence>
<evidence type="ECO:0000313" key="11">
    <source>
        <dbReference type="Proteomes" id="UP001429745"/>
    </source>
</evidence>
<keyword evidence="1 5" id="KW-0597">Phosphoprotein</keyword>
<dbReference type="PROSITE" id="PS50110">
    <property type="entry name" value="RESPONSE_REGULATORY"/>
    <property type="match status" value="1"/>
</dbReference>
<evidence type="ECO:0000259" key="8">
    <source>
        <dbReference type="PROSITE" id="PS50110"/>
    </source>
</evidence>
<dbReference type="CDD" id="cd00383">
    <property type="entry name" value="trans_reg_C"/>
    <property type="match status" value="1"/>
</dbReference>
<dbReference type="SMART" id="SM00862">
    <property type="entry name" value="Trans_reg_C"/>
    <property type="match status" value="1"/>
</dbReference>
<dbReference type="Proteomes" id="UP001429745">
    <property type="component" value="Unassembled WGS sequence"/>
</dbReference>
<dbReference type="SUPFAM" id="SSF52172">
    <property type="entry name" value="CheY-like"/>
    <property type="match status" value="1"/>
</dbReference>
<evidence type="ECO:0000313" key="10">
    <source>
        <dbReference type="EMBL" id="NLP84343.1"/>
    </source>
</evidence>
<gene>
    <name evidence="10" type="ORF">HF576_10810</name>
</gene>
<comment type="caution">
    <text evidence="10">The sequence shown here is derived from an EMBL/GenBank/DDBJ whole genome shotgun (WGS) entry which is preliminary data.</text>
</comment>
<feature type="compositionally biased region" description="Low complexity" evidence="7">
    <location>
        <begin position="158"/>
        <end position="167"/>
    </location>
</feature>
<feature type="modified residue" description="4-aspartylphosphate" evidence="5">
    <location>
        <position position="59"/>
    </location>
</feature>
<keyword evidence="11" id="KW-1185">Reference proteome</keyword>
<evidence type="ECO:0000256" key="4">
    <source>
        <dbReference type="ARBA" id="ARBA00023163"/>
    </source>
</evidence>
<evidence type="ECO:0000256" key="2">
    <source>
        <dbReference type="ARBA" id="ARBA00023015"/>
    </source>
</evidence>
<evidence type="ECO:0000256" key="1">
    <source>
        <dbReference type="ARBA" id="ARBA00022553"/>
    </source>
</evidence>
<evidence type="ECO:0000259" key="9">
    <source>
        <dbReference type="PROSITE" id="PS51755"/>
    </source>
</evidence>
<dbReference type="PANTHER" id="PTHR48111:SF4">
    <property type="entry name" value="DNA-BINDING DUAL TRANSCRIPTIONAL REGULATOR OMPR"/>
    <property type="match status" value="1"/>
</dbReference>
<feature type="DNA-binding region" description="OmpR/PhoB-type" evidence="6">
    <location>
        <begin position="214"/>
        <end position="320"/>
    </location>
</feature>
<feature type="compositionally biased region" description="Low complexity" evidence="7">
    <location>
        <begin position="185"/>
        <end position="208"/>
    </location>
</feature>
<evidence type="ECO:0000256" key="7">
    <source>
        <dbReference type="SAM" id="MobiDB-lite"/>
    </source>
</evidence>
<accession>A0ABX1KBD9</accession>
<sequence length="323" mass="33886">MTSPTGDPQTAVIIEDDPEIRQILAEVLESVGFSTVSVGNGIDGVQAVLTYKPLLTTLDVNMPGIDGFEAAKRIRAQSDTYIIMLTGLTEEADVVAGLGAGADDYLLKPFRPRELRARIDAAMRRARPGAATASTTAPPQGDVGPSIPDAGQATTRVSGSAPGAPAPDAHVAGEASGPALDRSTAETPTAGATAATGAAASVTGHAGTNDGDAGEWLEHRGLRLHPENRIVTMNGDELDLTRTEFDLLATLLESKRRVRSKADLTLALRGESYVTSYYVGDADKRAVEAHMTNLRRKLGESAAHPVYIETVRGVGYRLTSETA</sequence>
<dbReference type="SUPFAM" id="SSF46894">
    <property type="entry name" value="C-terminal effector domain of the bipartite response regulators"/>
    <property type="match status" value="1"/>
</dbReference>
<reference evidence="10 11" key="1">
    <citation type="submission" date="2020-04" db="EMBL/GenBank/DDBJ databases">
        <title>CFH 90308 Microbacterium sp.</title>
        <authorList>
            <person name="Nie G."/>
            <person name="Ming H."/>
            <person name="Xia T."/>
        </authorList>
    </citation>
    <scope>NUCLEOTIDE SEQUENCE [LARGE SCALE GENOMIC DNA]</scope>
    <source>
        <strain evidence="10 11">CFH 90308</strain>
    </source>
</reference>
<dbReference type="InterPro" id="IPR039420">
    <property type="entry name" value="WalR-like"/>
</dbReference>
<dbReference type="Pfam" id="PF00072">
    <property type="entry name" value="Response_reg"/>
    <property type="match status" value="1"/>
</dbReference>
<protein>
    <submittedName>
        <fullName evidence="10">Response regulator transcription factor</fullName>
    </submittedName>
</protein>
<feature type="region of interest" description="Disordered" evidence="7">
    <location>
        <begin position="126"/>
        <end position="214"/>
    </location>
</feature>
<dbReference type="InterPro" id="IPR001867">
    <property type="entry name" value="OmpR/PhoB-type_DNA-bd"/>
</dbReference>
<keyword evidence="2" id="KW-0805">Transcription regulation</keyword>
<dbReference type="PROSITE" id="PS51755">
    <property type="entry name" value="OMPR_PHOB"/>
    <property type="match status" value="1"/>
</dbReference>
<dbReference type="InterPro" id="IPR016032">
    <property type="entry name" value="Sig_transdc_resp-reg_C-effctor"/>
</dbReference>
<keyword evidence="3 6" id="KW-0238">DNA-binding</keyword>
<feature type="domain" description="Response regulatory" evidence="8">
    <location>
        <begin position="10"/>
        <end position="123"/>
    </location>
</feature>
<dbReference type="InterPro" id="IPR011006">
    <property type="entry name" value="CheY-like_superfamily"/>
</dbReference>
<dbReference type="RefSeq" id="WP_168912847.1">
    <property type="nucleotide sequence ID" value="NZ_JABACI010000003.1"/>
</dbReference>
<feature type="compositionally biased region" description="Low complexity" evidence="7">
    <location>
        <begin position="128"/>
        <end position="139"/>
    </location>
</feature>
<dbReference type="InterPro" id="IPR001789">
    <property type="entry name" value="Sig_transdc_resp-reg_receiver"/>
</dbReference>
<dbReference type="CDD" id="cd17574">
    <property type="entry name" value="REC_OmpR"/>
    <property type="match status" value="1"/>
</dbReference>